<feature type="transmembrane region" description="Helical" evidence="6">
    <location>
        <begin position="167"/>
        <end position="187"/>
    </location>
</feature>
<feature type="non-terminal residue" evidence="8">
    <location>
        <position position="1"/>
    </location>
</feature>
<comment type="subcellular location">
    <subcellularLocation>
        <location evidence="1">Membrane</location>
        <topology evidence="1">Multi-pass membrane protein</topology>
    </subcellularLocation>
</comment>
<keyword evidence="8" id="KW-0560">Oxidoreductase</keyword>
<dbReference type="GO" id="GO:0016020">
    <property type="term" value="C:membrane"/>
    <property type="evidence" value="ECO:0007669"/>
    <property type="project" value="UniProtKB-SubCell"/>
</dbReference>
<keyword evidence="3 6" id="KW-0812">Transmembrane</keyword>
<proteinExistence type="inferred from homology"/>
<dbReference type="SMART" id="SM00014">
    <property type="entry name" value="acidPPc"/>
    <property type="match status" value="1"/>
</dbReference>
<evidence type="ECO:0000256" key="3">
    <source>
        <dbReference type="ARBA" id="ARBA00022692"/>
    </source>
</evidence>
<dbReference type="InterPro" id="IPR043216">
    <property type="entry name" value="PAP-like"/>
</dbReference>
<evidence type="ECO:0000256" key="6">
    <source>
        <dbReference type="SAM" id="Phobius"/>
    </source>
</evidence>
<name>A0A4P9Y6T8_9FUNG</name>
<evidence type="ECO:0000313" key="9">
    <source>
        <dbReference type="Proteomes" id="UP000267251"/>
    </source>
</evidence>
<keyword evidence="5 6" id="KW-0472">Membrane</keyword>
<dbReference type="Proteomes" id="UP000267251">
    <property type="component" value="Unassembled WGS sequence"/>
</dbReference>
<dbReference type="PANTHER" id="PTHR10165">
    <property type="entry name" value="LIPID PHOSPHATE PHOSPHATASE"/>
    <property type="match status" value="1"/>
</dbReference>
<comment type="similarity">
    <text evidence="2">Belongs to the PA-phosphatase related phosphoesterase family.</text>
</comment>
<dbReference type="Pfam" id="PF01569">
    <property type="entry name" value="PAP2"/>
    <property type="match status" value="1"/>
</dbReference>
<evidence type="ECO:0000259" key="7">
    <source>
        <dbReference type="SMART" id="SM00014"/>
    </source>
</evidence>
<feature type="transmembrane region" description="Helical" evidence="6">
    <location>
        <begin position="37"/>
        <end position="59"/>
    </location>
</feature>
<feature type="transmembrane region" description="Helical" evidence="6">
    <location>
        <begin position="66"/>
        <end position="87"/>
    </location>
</feature>
<keyword evidence="9" id="KW-1185">Reference proteome</keyword>
<keyword evidence="8" id="KW-0575">Peroxidase</keyword>
<evidence type="ECO:0000256" key="5">
    <source>
        <dbReference type="ARBA" id="ARBA00023136"/>
    </source>
</evidence>
<dbReference type="Gene3D" id="1.20.144.10">
    <property type="entry name" value="Phosphatidic acid phosphatase type 2/haloperoxidase"/>
    <property type="match status" value="1"/>
</dbReference>
<dbReference type="PANTHER" id="PTHR10165:SF35">
    <property type="entry name" value="RE23632P"/>
    <property type="match status" value="1"/>
</dbReference>
<dbReference type="GO" id="GO:0004601">
    <property type="term" value="F:peroxidase activity"/>
    <property type="evidence" value="ECO:0007669"/>
    <property type="project" value="UniProtKB-KW"/>
</dbReference>
<dbReference type="SUPFAM" id="SSF48317">
    <property type="entry name" value="Acid phosphatase/Vanadium-dependent haloperoxidase"/>
    <property type="match status" value="1"/>
</dbReference>
<accession>A0A4P9Y6T8</accession>
<sequence>LLLAFILEPLIPAFKRHFSPVDPEISFPFAHSPAVPVISLFFLSYFVPFAAITLVALSFHRRWHHYHFAVQGLLCSLAFTALITHVLKNTVGRPRPDLLARCQPQIPEPVPILVDVSICQEQNEYLINDGFKSFPSGHSSYSFAGLGYLGFYLAGQVRLLRAHTPPWKSLIVLLPFLMALLVAVSRISDYRHHWSDVLVGSAIGASCAWYFYRRHFPAVGSPVCSAPYA</sequence>
<dbReference type="CDD" id="cd03390">
    <property type="entry name" value="PAP2_containing_1_like"/>
    <property type="match status" value="1"/>
</dbReference>
<dbReference type="OrthoDB" id="10030083at2759"/>
<keyword evidence="4 6" id="KW-1133">Transmembrane helix</keyword>
<protein>
    <submittedName>
        <fullName evidence="8">Phosphatidic acid phosphatase type 2/haloperoxidase</fullName>
    </submittedName>
</protein>
<reference evidence="9" key="1">
    <citation type="journal article" date="2018" name="Nat. Microbiol.">
        <title>Leveraging single-cell genomics to expand the fungal tree of life.</title>
        <authorList>
            <person name="Ahrendt S.R."/>
            <person name="Quandt C.A."/>
            <person name="Ciobanu D."/>
            <person name="Clum A."/>
            <person name="Salamov A."/>
            <person name="Andreopoulos B."/>
            <person name="Cheng J.F."/>
            <person name="Woyke T."/>
            <person name="Pelin A."/>
            <person name="Henrissat B."/>
            <person name="Reynolds N.K."/>
            <person name="Benny G.L."/>
            <person name="Smith M.E."/>
            <person name="James T.Y."/>
            <person name="Grigoriev I.V."/>
        </authorList>
    </citation>
    <scope>NUCLEOTIDE SEQUENCE [LARGE SCALE GENOMIC DNA]</scope>
</reference>
<dbReference type="GO" id="GO:0006644">
    <property type="term" value="P:phospholipid metabolic process"/>
    <property type="evidence" value="ECO:0007669"/>
    <property type="project" value="InterPro"/>
</dbReference>
<gene>
    <name evidence="8" type="ORF">BJ684DRAFT_5742</name>
</gene>
<feature type="non-terminal residue" evidence="8">
    <location>
        <position position="229"/>
    </location>
</feature>
<evidence type="ECO:0000256" key="4">
    <source>
        <dbReference type="ARBA" id="ARBA00022989"/>
    </source>
</evidence>
<organism evidence="8 9">
    <name type="scientific">Piptocephalis cylindrospora</name>
    <dbReference type="NCBI Taxonomy" id="1907219"/>
    <lineage>
        <taxon>Eukaryota</taxon>
        <taxon>Fungi</taxon>
        <taxon>Fungi incertae sedis</taxon>
        <taxon>Zoopagomycota</taxon>
        <taxon>Zoopagomycotina</taxon>
        <taxon>Zoopagomycetes</taxon>
        <taxon>Zoopagales</taxon>
        <taxon>Piptocephalidaceae</taxon>
        <taxon>Piptocephalis</taxon>
    </lineage>
</organism>
<evidence type="ECO:0000313" key="8">
    <source>
        <dbReference type="EMBL" id="RKP14683.1"/>
    </source>
</evidence>
<evidence type="ECO:0000256" key="1">
    <source>
        <dbReference type="ARBA" id="ARBA00004141"/>
    </source>
</evidence>
<feature type="transmembrane region" description="Helical" evidence="6">
    <location>
        <begin position="138"/>
        <end position="155"/>
    </location>
</feature>
<evidence type="ECO:0000256" key="2">
    <source>
        <dbReference type="ARBA" id="ARBA00008816"/>
    </source>
</evidence>
<dbReference type="EMBL" id="KZ987803">
    <property type="protein sequence ID" value="RKP14683.1"/>
    <property type="molecule type" value="Genomic_DNA"/>
</dbReference>
<dbReference type="InterPro" id="IPR036938">
    <property type="entry name" value="PAP2/HPO_sf"/>
</dbReference>
<dbReference type="AlphaFoldDB" id="A0A4P9Y6T8"/>
<dbReference type="GO" id="GO:0008195">
    <property type="term" value="F:phosphatidate phosphatase activity"/>
    <property type="evidence" value="ECO:0007669"/>
    <property type="project" value="TreeGrafter"/>
</dbReference>
<feature type="domain" description="Phosphatidic acid phosphatase type 2/haloperoxidase" evidence="7">
    <location>
        <begin position="71"/>
        <end position="212"/>
    </location>
</feature>
<dbReference type="InterPro" id="IPR000326">
    <property type="entry name" value="PAP2/HPO"/>
</dbReference>
<dbReference type="GO" id="GO:0046839">
    <property type="term" value="P:phospholipid dephosphorylation"/>
    <property type="evidence" value="ECO:0007669"/>
    <property type="project" value="TreeGrafter"/>
</dbReference>